<dbReference type="RefSeq" id="WP_206984422.1">
    <property type="nucleotide sequence ID" value="NZ_JAFLQZ010000006.1"/>
</dbReference>
<dbReference type="EMBL" id="JAFLQZ010000006">
    <property type="protein sequence ID" value="MBO0358485.1"/>
    <property type="molecule type" value="Genomic_DNA"/>
</dbReference>
<protein>
    <submittedName>
        <fullName evidence="1">Uncharacterized protein</fullName>
    </submittedName>
</protein>
<proteinExistence type="predicted"/>
<comment type="caution">
    <text evidence="1">The sequence shown here is derived from an EMBL/GenBank/DDBJ whole genome shotgun (WGS) entry which is preliminary data.</text>
</comment>
<dbReference type="AlphaFoldDB" id="A0A939EVX4"/>
<keyword evidence="2" id="KW-1185">Reference proteome</keyword>
<name>A0A939EVX4_9BACT</name>
<sequence>MQVLDIIALSPQETFIVGYPDGSVKAGPWELRVNGEPVATVEVTGEAQLEAGRKGKLAPPRAVVCRGPVDKRAIDFTRDEVTLVRLG</sequence>
<dbReference type="Proteomes" id="UP000664144">
    <property type="component" value="Unassembled WGS sequence"/>
</dbReference>
<accession>A0A939EVX4</accession>
<evidence type="ECO:0000313" key="1">
    <source>
        <dbReference type="EMBL" id="MBO0358485.1"/>
    </source>
</evidence>
<gene>
    <name evidence="1" type="ORF">J0X19_11060</name>
</gene>
<evidence type="ECO:0000313" key="2">
    <source>
        <dbReference type="Proteomes" id="UP000664144"/>
    </source>
</evidence>
<reference evidence="1" key="1">
    <citation type="submission" date="2021-03" db="EMBL/GenBank/DDBJ databases">
        <authorList>
            <person name="Kim M.K."/>
        </authorList>
    </citation>
    <scope>NUCLEOTIDE SEQUENCE</scope>
    <source>
        <strain evidence="1">BT186</strain>
    </source>
</reference>
<organism evidence="1 2">
    <name type="scientific">Hymenobacter telluris</name>
    <dbReference type="NCBI Taxonomy" id="2816474"/>
    <lineage>
        <taxon>Bacteria</taxon>
        <taxon>Pseudomonadati</taxon>
        <taxon>Bacteroidota</taxon>
        <taxon>Cytophagia</taxon>
        <taxon>Cytophagales</taxon>
        <taxon>Hymenobacteraceae</taxon>
        <taxon>Hymenobacter</taxon>
    </lineage>
</organism>